<accession>A0A7X0DK15</accession>
<dbReference type="RefSeq" id="WP_184107844.1">
    <property type="nucleotide sequence ID" value="NZ_CP179523.1"/>
</dbReference>
<dbReference type="EMBL" id="JACHFC010000008">
    <property type="protein sequence ID" value="MBB6208473.1"/>
    <property type="molecule type" value="Genomic_DNA"/>
</dbReference>
<dbReference type="Proteomes" id="UP000575983">
    <property type="component" value="Unassembled WGS sequence"/>
</dbReference>
<comment type="caution">
    <text evidence="1">The sequence shown here is derived from an EMBL/GenBank/DDBJ whole genome shotgun (WGS) entry which is preliminary data.</text>
</comment>
<organism evidence="1 2">
    <name type="scientific">Borreliella lanei</name>
    <dbReference type="NCBI Taxonomy" id="373540"/>
    <lineage>
        <taxon>Bacteria</taxon>
        <taxon>Pseudomonadati</taxon>
        <taxon>Spirochaetota</taxon>
        <taxon>Spirochaetia</taxon>
        <taxon>Spirochaetales</taxon>
        <taxon>Borreliaceae</taxon>
        <taxon>Borreliella</taxon>
    </lineage>
</organism>
<name>A0A7X0DK15_9SPIR</name>
<reference evidence="1 2" key="1">
    <citation type="submission" date="2020-08" db="EMBL/GenBank/DDBJ databases">
        <title>Genomic Encyclopedia of Type Strains, Phase IV (KMG-IV): sequencing the most valuable type-strain genomes for metagenomic binning, comparative biology and taxonomic classification.</title>
        <authorList>
            <person name="Goeker M."/>
        </authorList>
    </citation>
    <scope>NUCLEOTIDE SEQUENCE [LARGE SCALE GENOMIC DNA]</scope>
    <source>
        <strain evidence="1 2">DSM 17992</strain>
    </source>
</reference>
<protein>
    <submittedName>
        <fullName evidence="1">Uncharacterized protein</fullName>
    </submittedName>
</protein>
<evidence type="ECO:0000313" key="1">
    <source>
        <dbReference type="EMBL" id="MBB6208473.1"/>
    </source>
</evidence>
<evidence type="ECO:0000313" key="2">
    <source>
        <dbReference type="Proteomes" id="UP000575983"/>
    </source>
</evidence>
<sequence length="55" mass="6385">MEFTFIKVLEFKKHAHLGLPLITINADGNPPNCYKYFSESYIIKVEDLLKIITNL</sequence>
<keyword evidence="2" id="KW-1185">Reference proteome</keyword>
<proteinExistence type="predicted"/>
<gene>
    <name evidence="1" type="ORF">HNQ06_001003</name>
</gene>
<dbReference type="AlphaFoldDB" id="A0A7X0DK15"/>